<evidence type="ECO:0000313" key="5">
    <source>
        <dbReference type="Proteomes" id="UP001054837"/>
    </source>
</evidence>
<keyword evidence="5" id="KW-1185">Reference proteome</keyword>
<reference evidence="4 5" key="1">
    <citation type="submission" date="2021-06" db="EMBL/GenBank/DDBJ databases">
        <title>Caerostris darwini draft genome.</title>
        <authorList>
            <person name="Kono N."/>
            <person name="Arakawa K."/>
        </authorList>
    </citation>
    <scope>NUCLEOTIDE SEQUENCE [LARGE SCALE GENOMIC DNA]</scope>
</reference>
<dbReference type="InterPro" id="IPR043504">
    <property type="entry name" value="Peptidase_S1_PA_chymotrypsin"/>
</dbReference>
<keyword evidence="4" id="KW-0378">Hydrolase</keyword>
<keyword evidence="2" id="KW-0472">Membrane</keyword>
<dbReference type="Pfam" id="PF00089">
    <property type="entry name" value="Trypsin"/>
    <property type="match status" value="1"/>
</dbReference>
<dbReference type="InterPro" id="IPR001254">
    <property type="entry name" value="Trypsin_dom"/>
</dbReference>
<keyword evidence="2" id="KW-1133">Transmembrane helix</keyword>
<name>A0AAV4UP31_9ARAC</name>
<dbReference type="PANTHER" id="PTHR24252">
    <property type="entry name" value="ACROSIN-RELATED"/>
    <property type="match status" value="1"/>
</dbReference>
<dbReference type="Gene3D" id="2.40.10.10">
    <property type="entry name" value="Trypsin-like serine proteases"/>
    <property type="match status" value="1"/>
</dbReference>
<gene>
    <name evidence="4" type="primary">X975_11479</name>
    <name evidence="4" type="ORF">CDAR_313201</name>
</gene>
<evidence type="ECO:0000256" key="2">
    <source>
        <dbReference type="SAM" id="Phobius"/>
    </source>
</evidence>
<dbReference type="FunFam" id="2.40.10.10:FF:000068">
    <property type="entry name" value="transmembrane protease serine 2"/>
    <property type="match status" value="1"/>
</dbReference>
<evidence type="ECO:0000256" key="1">
    <source>
        <dbReference type="ARBA" id="ARBA00023157"/>
    </source>
</evidence>
<dbReference type="InterPro" id="IPR018114">
    <property type="entry name" value="TRYPSIN_HIS"/>
</dbReference>
<keyword evidence="1" id="KW-1015">Disulfide bond</keyword>
<dbReference type="InterPro" id="IPR009003">
    <property type="entry name" value="Peptidase_S1_PA"/>
</dbReference>
<dbReference type="GO" id="GO:0006508">
    <property type="term" value="P:proteolysis"/>
    <property type="evidence" value="ECO:0007669"/>
    <property type="project" value="UniProtKB-KW"/>
</dbReference>
<evidence type="ECO:0000259" key="3">
    <source>
        <dbReference type="PROSITE" id="PS50240"/>
    </source>
</evidence>
<keyword evidence="2 4" id="KW-0812">Transmembrane</keyword>
<dbReference type="Proteomes" id="UP001054837">
    <property type="component" value="Unassembled WGS sequence"/>
</dbReference>
<protein>
    <submittedName>
        <fullName evidence="4">Transmembrane protease serine 3</fullName>
    </submittedName>
</protein>
<dbReference type="GO" id="GO:0004252">
    <property type="term" value="F:serine-type endopeptidase activity"/>
    <property type="evidence" value="ECO:0007669"/>
    <property type="project" value="InterPro"/>
</dbReference>
<dbReference type="PANTHER" id="PTHR24252:SF7">
    <property type="entry name" value="HYALIN"/>
    <property type="match status" value="1"/>
</dbReference>
<dbReference type="SUPFAM" id="SSF50494">
    <property type="entry name" value="Trypsin-like serine proteases"/>
    <property type="match status" value="1"/>
</dbReference>
<feature type="transmembrane region" description="Helical" evidence="2">
    <location>
        <begin position="34"/>
        <end position="57"/>
    </location>
</feature>
<organism evidence="4 5">
    <name type="scientific">Caerostris darwini</name>
    <dbReference type="NCBI Taxonomy" id="1538125"/>
    <lineage>
        <taxon>Eukaryota</taxon>
        <taxon>Metazoa</taxon>
        <taxon>Ecdysozoa</taxon>
        <taxon>Arthropoda</taxon>
        <taxon>Chelicerata</taxon>
        <taxon>Arachnida</taxon>
        <taxon>Araneae</taxon>
        <taxon>Araneomorphae</taxon>
        <taxon>Entelegynae</taxon>
        <taxon>Araneoidea</taxon>
        <taxon>Araneidae</taxon>
        <taxon>Caerostris</taxon>
    </lineage>
</organism>
<dbReference type="PROSITE" id="PS50240">
    <property type="entry name" value="TRYPSIN_DOM"/>
    <property type="match status" value="1"/>
</dbReference>
<evidence type="ECO:0000313" key="4">
    <source>
        <dbReference type="EMBL" id="GIY59620.1"/>
    </source>
</evidence>
<dbReference type="EMBL" id="BPLQ01011685">
    <property type="protein sequence ID" value="GIY59620.1"/>
    <property type="molecule type" value="Genomic_DNA"/>
</dbReference>
<comment type="caution">
    <text evidence="4">The sequence shown here is derived from an EMBL/GenBank/DDBJ whole genome shotgun (WGS) entry which is preliminary data.</text>
</comment>
<feature type="domain" description="Peptidase S1" evidence="3">
    <location>
        <begin position="13"/>
        <end position="117"/>
    </location>
</feature>
<dbReference type="AlphaFoldDB" id="A0AAV4UP31"/>
<dbReference type="PROSITE" id="PS00134">
    <property type="entry name" value="TRYPSIN_HIS"/>
    <property type="match status" value="1"/>
</dbReference>
<accession>A0AAV4UP31</accession>
<sequence>MMVDPDEKISSRVIGGRDALEREFPWMVSLHYQGQFVCSSFLIIPTVLMTAAHCVVFGRAPEDPKHYNAFIGTTNRDGPETEIKFSKIMAHAQYGSGTEFDIVLMKLDKRVTLNDGI</sequence>
<proteinExistence type="predicted"/>
<keyword evidence="4" id="KW-0645">Protease</keyword>